<dbReference type="Proteomes" id="UP000823775">
    <property type="component" value="Unassembled WGS sequence"/>
</dbReference>
<feature type="region of interest" description="Disordered" evidence="1">
    <location>
        <begin position="18"/>
        <end position="37"/>
    </location>
</feature>
<name>A0ABS8V1D6_DATST</name>
<dbReference type="EMBL" id="JACEIK010003138">
    <property type="protein sequence ID" value="MCD9640489.1"/>
    <property type="molecule type" value="Genomic_DNA"/>
</dbReference>
<evidence type="ECO:0000313" key="2">
    <source>
        <dbReference type="EMBL" id="MCD9640489.1"/>
    </source>
</evidence>
<gene>
    <name evidence="2" type="ORF">HAX54_025828</name>
</gene>
<reference evidence="2 3" key="1">
    <citation type="journal article" date="2021" name="BMC Genomics">
        <title>Datura genome reveals duplications of psychoactive alkaloid biosynthetic genes and high mutation rate following tissue culture.</title>
        <authorList>
            <person name="Rajewski A."/>
            <person name="Carter-House D."/>
            <person name="Stajich J."/>
            <person name="Litt A."/>
        </authorList>
    </citation>
    <scope>NUCLEOTIDE SEQUENCE [LARGE SCALE GENOMIC DNA]</scope>
    <source>
        <strain evidence="2">AR-01</strain>
    </source>
</reference>
<feature type="compositionally biased region" description="Acidic residues" evidence="1">
    <location>
        <begin position="71"/>
        <end position="80"/>
    </location>
</feature>
<sequence length="163" mass="18052">MGRCENKWPVVCARRFHRSHLRDELESDSSSGSEVHYNIETTYEYKVLTTWAKSKAQEAAAATASPPQSDEGSDEAESDGDNPPADNAEEDNDDAEESSDDYTNTEESSDKESTAEKSNEQVVDSEPATTPEARSKRWFLQGSKDVYYAGLNLNEKGNSSRSI</sequence>
<feature type="compositionally biased region" description="Acidic residues" evidence="1">
    <location>
        <begin position="87"/>
        <end position="107"/>
    </location>
</feature>
<proteinExistence type="predicted"/>
<evidence type="ECO:0000256" key="1">
    <source>
        <dbReference type="SAM" id="MobiDB-lite"/>
    </source>
</evidence>
<organism evidence="2 3">
    <name type="scientific">Datura stramonium</name>
    <name type="common">Jimsonweed</name>
    <name type="synonym">Common thornapple</name>
    <dbReference type="NCBI Taxonomy" id="4076"/>
    <lineage>
        <taxon>Eukaryota</taxon>
        <taxon>Viridiplantae</taxon>
        <taxon>Streptophyta</taxon>
        <taxon>Embryophyta</taxon>
        <taxon>Tracheophyta</taxon>
        <taxon>Spermatophyta</taxon>
        <taxon>Magnoliopsida</taxon>
        <taxon>eudicotyledons</taxon>
        <taxon>Gunneridae</taxon>
        <taxon>Pentapetalae</taxon>
        <taxon>asterids</taxon>
        <taxon>lamiids</taxon>
        <taxon>Solanales</taxon>
        <taxon>Solanaceae</taxon>
        <taxon>Solanoideae</taxon>
        <taxon>Datureae</taxon>
        <taxon>Datura</taxon>
    </lineage>
</organism>
<evidence type="ECO:0000313" key="3">
    <source>
        <dbReference type="Proteomes" id="UP000823775"/>
    </source>
</evidence>
<comment type="caution">
    <text evidence="2">The sequence shown here is derived from an EMBL/GenBank/DDBJ whole genome shotgun (WGS) entry which is preliminary data.</text>
</comment>
<protein>
    <submittedName>
        <fullName evidence="2">Uncharacterized protein</fullName>
    </submittedName>
</protein>
<keyword evidence="3" id="KW-1185">Reference proteome</keyword>
<feature type="compositionally biased region" description="Basic and acidic residues" evidence="1">
    <location>
        <begin position="108"/>
        <end position="119"/>
    </location>
</feature>
<feature type="region of interest" description="Disordered" evidence="1">
    <location>
        <begin position="54"/>
        <end position="137"/>
    </location>
</feature>
<accession>A0ABS8V1D6</accession>
<feature type="compositionally biased region" description="Low complexity" evidence="1">
    <location>
        <begin position="54"/>
        <end position="70"/>
    </location>
</feature>